<keyword evidence="6 8" id="KW-0464">Manganese</keyword>
<evidence type="ECO:0000256" key="8">
    <source>
        <dbReference type="RuleBase" id="RU371113"/>
    </source>
</evidence>
<protein>
    <recommendedName>
        <fullName evidence="8">tRNA-splicing ligase RtcB</fullName>
        <ecNumber evidence="8">6.5.1.-</ecNumber>
    </recommendedName>
</protein>
<dbReference type="InterPro" id="IPR036025">
    <property type="entry name" value="RtcB-like_sf"/>
</dbReference>
<keyword evidence="2 8" id="KW-0479">Metal-binding</keyword>
<dbReference type="EMBL" id="AP027151">
    <property type="protein sequence ID" value="BDV43303.1"/>
    <property type="molecule type" value="Genomic_DNA"/>
</dbReference>
<evidence type="ECO:0000256" key="2">
    <source>
        <dbReference type="ARBA" id="ARBA00022723"/>
    </source>
</evidence>
<evidence type="ECO:0000313" key="10">
    <source>
        <dbReference type="Proteomes" id="UP001317705"/>
    </source>
</evidence>
<comment type="subunit">
    <text evidence="8">Monomer.</text>
</comment>
<reference evidence="9 10" key="1">
    <citation type="submission" date="2022-12" db="EMBL/GenBank/DDBJ databases">
        <title>Polyphasic characterization of Geotalea uranireducens NIT-SL11 newly isolated from a complex of sewage sludge and microbially reduced graphene oxide.</title>
        <authorList>
            <person name="Xie L."/>
            <person name="Yoshida N."/>
            <person name="Meng L."/>
        </authorList>
    </citation>
    <scope>NUCLEOTIDE SEQUENCE [LARGE SCALE GENOMIC DNA]</scope>
    <source>
        <strain evidence="9 10">NIT-SL11</strain>
    </source>
</reference>
<dbReference type="PANTHER" id="PTHR11118:SF1">
    <property type="entry name" value="RNA-SPLICING LIGASE RTCB HOMOLOG"/>
    <property type="match status" value="1"/>
</dbReference>
<dbReference type="GO" id="GO:0016874">
    <property type="term" value="F:ligase activity"/>
    <property type="evidence" value="ECO:0007669"/>
    <property type="project" value="UniProtKB-KW"/>
</dbReference>
<keyword evidence="5" id="KW-0342">GTP-binding</keyword>
<dbReference type="Gene3D" id="3.90.1860.10">
    <property type="entry name" value="tRNA-splicing ligase RtcB"/>
    <property type="match status" value="1"/>
</dbReference>
<evidence type="ECO:0000256" key="4">
    <source>
        <dbReference type="ARBA" id="ARBA00022800"/>
    </source>
</evidence>
<sequence>MAVPAALKKISATIWELPVSYKAGMLVPARIIADERLINAMDAGVFEQAANVACLPGIQKYSYCMPDGHWGYGFPIGGVAAIDPATGVISPGGIGFDINCGMRLVLTNLVEEEVRPRLRELVDALFQRVPAGVGSHGFVKLSHDEFCRVAEMGSRWCLKHGYGWPEDLELTEEGGCFAGADATKVSQRAIERGYNQIGTLGSGNHYLEIQVARPENIFDGETARTFGITRPNQVVIMFHCGSRGFGHQIATDYLQRFLAVMTSKYGITMHDRELACAPFRSPEGQDYFAAMKCAVNMAFANRQVILHRIREVFSDLFHRDPDDLGMGMVYDVAHNTAKLETHLVDGKRRQLLVHRKGATRSFGPGQEGIPERYRETGQPVIIGGSMETGSYLLAGEPGGTDTFFTTAHGSGRTMSRHQAKRMVKGQKLQRDMEERGIYVRTASWGGLAEEAGFAYKDIDAVAEATELAGLSRRVARLRPIGNVKG</sequence>
<keyword evidence="1 8" id="KW-0436">Ligase</keyword>
<evidence type="ECO:0000256" key="7">
    <source>
        <dbReference type="ARBA" id="ARBA00047746"/>
    </source>
</evidence>
<organism evidence="9 10">
    <name type="scientific">Geotalea uraniireducens</name>
    <dbReference type="NCBI Taxonomy" id="351604"/>
    <lineage>
        <taxon>Bacteria</taxon>
        <taxon>Pseudomonadati</taxon>
        <taxon>Thermodesulfobacteriota</taxon>
        <taxon>Desulfuromonadia</taxon>
        <taxon>Geobacterales</taxon>
        <taxon>Geobacteraceae</taxon>
        <taxon>Geotalea</taxon>
    </lineage>
</organism>
<dbReference type="PANTHER" id="PTHR11118">
    <property type="entry name" value="RNA-SPLICING LIGASE RTCB HOMOLOG"/>
    <property type="match status" value="1"/>
</dbReference>
<comment type="similarity">
    <text evidence="8">Belongs to the RtcB family.</text>
</comment>
<comment type="catalytic activity">
    <reaction evidence="7">
        <text>a 3'-end 3'-phospho-ribonucleotide-RNA + a 5'-end dephospho-ribonucleoside-RNA + GTP = a ribonucleotidyl-ribonucleotide-RNA + GMP + diphosphate</text>
        <dbReference type="Rhea" id="RHEA:68076"/>
        <dbReference type="Rhea" id="RHEA-COMP:10463"/>
        <dbReference type="Rhea" id="RHEA-COMP:13936"/>
        <dbReference type="Rhea" id="RHEA-COMP:17355"/>
        <dbReference type="ChEBI" id="CHEBI:33019"/>
        <dbReference type="ChEBI" id="CHEBI:37565"/>
        <dbReference type="ChEBI" id="CHEBI:58115"/>
        <dbReference type="ChEBI" id="CHEBI:83062"/>
        <dbReference type="ChEBI" id="CHEBI:138284"/>
        <dbReference type="ChEBI" id="CHEBI:173118"/>
        <dbReference type="EC" id="6.5.1.8"/>
    </reaction>
</comment>
<dbReference type="Pfam" id="PF01139">
    <property type="entry name" value="RtcB"/>
    <property type="match status" value="1"/>
</dbReference>
<dbReference type="SUPFAM" id="SSF103365">
    <property type="entry name" value="Hypothetical protein PH1602"/>
    <property type="match status" value="1"/>
</dbReference>
<dbReference type="Proteomes" id="UP001317705">
    <property type="component" value="Chromosome"/>
</dbReference>
<evidence type="ECO:0000313" key="9">
    <source>
        <dbReference type="EMBL" id="BDV43303.1"/>
    </source>
</evidence>
<accession>A0ABM8EM47</accession>
<keyword evidence="10" id="KW-1185">Reference proteome</keyword>
<keyword evidence="4" id="KW-0692">RNA repair</keyword>
<gene>
    <name evidence="8 9" type="primary">rtcB</name>
    <name evidence="9" type="ORF">GURASL_22260</name>
</gene>
<evidence type="ECO:0000256" key="3">
    <source>
        <dbReference type="ARBA" id="ARBA00022741"/>
    </source>
</evidence>
<keyword evidence="3" id="KW-0547">Nucleotide-binding</keyword>
<evidence type="ECO:0000256" key="6">
    <source>
        <dbReference type="ARBA" id="ARBA00023211"/>
    </source>
</evidence>
<proteinExistence type="inferred from homology"/>
<evidence type="ECO:0000256" key="1">
    <source>
        <dbReference type="ARBA" id="ARBA00022598"/>
    </source>
</evidence>
<dbReference type="InterPro" id="IPR001233">
    <property type="entry name" value="RtcB"/>
</dbReference>
<comment type="cofactor">
    <cofactor evidence="8">
        <name>Mn(2+)</name>
        <dbReference type="ChEBI" id="CHEBI:29035"/>
    </cofactor>
    <text evidence="8">Binds 2 manganese ions per subunit.</text>
</comment>
<name>A0ABM8EM47_9BACT</name>
<evidence type="ECO:0000256" key="5">
    <source>
        <dbReference type="ARBA" id="ARBA00023134"/>
    </source>
</evidence>
<dbReference type="EC" id="6.5.1.-" evidence="8"/>
<dbReference type="RefSeq" id="WP_281999410.1">
    <property type="nucleotide sequence ID" value="NZ_AP027151.1"/>
</dbReference>